<reference evidence="2 3" key="1">
    <citation type="submission" date="2023-03" db="EMBL/GenBank/DDBJ databases">
        <authorList>
            <person name="Mo P."/>
        </authorList>
    </citation>
    <scope>NUCLEOTIDE SEQUENCE [LARGE SCALE GENOMIC DNA]</scope>
    <source>
        <strain evidence="2 3">HUAS 5</strain>
    </source>
</reference>
<proteinExistence type="predicted"/>
<dbReference type="Proteomes" id="UP001216440">
    <property type="component" value="Chromosome"/>
</dbReference>
<dbReference type="EMBL" id="CP121682">
    <property type="protein sequence ID" value="WGD39949.1"/>
    <property type="molecule type" value="Genomic_DNA"/>
</dbReference>
<feature type="region of interest" description="Disordered" evidence="1">
    <location>
        <begin position="22"/>
        <end position="48"/>
    </location>
</feature>
<sequence length="48" mass="4556">MSGLTRAEKAAAFVAASTAAAATNAGGSPGAYTLSTPFSGKVTARIGP</sequence>
<protein>
    <submittedName>
        <fullName evidence="2">Uncharacterized protein</fullName>
    </submittedName>
</protein>
<gene>
    <name evidence="2" type="ORF">PYS65_07245</name>
</gene>
<evidence type="ECO:0000256" key="1">
    <source>
        <dbReference type="SAM" id="MobiDB-lite"/>
    </source>
</evidence>
<accession>A0ABY8JVC8</accession>
<organism evidence="2 3">
    <name type="scientific">Streptomyces cathayae</name>
    <dbReference type="NCBI Taxonomy" id="3031124"/>
    <lineage>
        <taxon>Bacteria</taxon>
        <taxon>Bacillati</taxon>
        <taxon>Actinomycetota</taxon>
        <taxon>Actinomycetes</taxon>
        <taxon>Kitasatosporales</taxon>
        <taxon>Streptomycetaceae</taxon>
        <taxon>Streptomyces</taxon>
    </lineage>
</organism>
<dbReference type="RefSeq" id="WP_279332968.1">
    <property type="nucleotide sequence ID" value="NZ_CP121682.1"/>
</dbReference>
<evidence type="ECO:0000313" key="3">
    <source>
        <dbReference type="Proteomes" id="UP001216440"/>
    </source>
</evidence>
<evidence type="ECO:0000313" key="2">
    <source>
        <dbReference type="EMBL" id="WGD39949.1"/>
    </source>
</evidence>
<keyword evidence="3" id="KW-1185">Reference proteome</keyword>
<name>A0ABY8JVC8_9ACTN</name>